<evidence type="ECO:0000313" key="2">
    <source>
        <dbReference type="Proteomes" id="UP000814140"/>
    </source>
</evidence>
<keyword evidence="2" id="KW-1185">Reference proteome</keyword>
<sequence>MALRTAIRTLEAACYQLCATLAPPTLSMANRGMMIRETTITRVAIEAQVTDILREYPQGMHARDISQRTGIESGKLARILRALAVKHIYREVEPDVFANNRLSLVLASDHPTAALLGHWFNECNRSEANLYETLTDPETGPSYDPSKSSFARTMTDCRQTIFDWYTSHPKESERFGKAMIGYGYVSDSHVAANKYPWSTLSAGTTVCDVGGGIGAVLILLGQKYPHLKLTLQDLPNVMDQARQFWQEGCPEAIQDGRIDFVAIDFFKEPPVKGQDIYYVKQVFHDWPDHMCQLLIQNIRKAMKPGSRLLIHDYILRNACRQGGSGPGATPAHEWQAPKPLLPTWGAGNSRPYTQDINMMNLHNSKERTLEEFAQLGREVGLHVIKVWDFLETGMVEFQTE</sequence>
<reference evidence="1" key="1">
    <citation type="submission" date="2021-03" db="EMBL/GenBank/DDBJ databases">
        <authorList>
            <consortium name="DOE Joint Genome Institute"/>
            <person name="Ahrendt S."/>
            <person name="Looney B.P."/>
            <person name="Miyauchi S."/>
            <person name="Morin E."/>
            <person name="Drula E."/>
            <person name="Courty P.E."/>
            <person name="Chicoki N."/>
            <person name="Fauchery L."/>
            <person name="Kohler A."/>
            <person name="Kuo A."/>
            <person name="Labutti K."/>
            <person name="Pangilinan J."/>
            <person name="Lipzen A."/>
            <person name="Riley R."/>
            <person name="Andreopoulos W."/>
            <person name="He G."/>
            <person name="Johnson J."/>
            <person name="Barry K.W."/>
            <person name="Grigoriev I.V."/>
            <person name="Nagy L."/>
            <person name="Hibbett D."/>
            <person name="Henrissat B."/>
            <person name="Matheny P.B."/>
            <person name="Labbe J."/>
            <person name="Martin F."/>
        </authorList>
    </citation>
    <scope>NUCLEOTIDE SEQUENCE</scope>
    <source>
        <strain evidence="1">HHB10654</strain>
    </source>
</reference>
<keyword evidence="1" id="KW-0489">Methyltransferase</keyword>
<gene>
    <name evidence="1" type="ORF">BV25DRAFT_1827191</name>
</gene>
<dbReference type="Proteomes" id="UP000814140">
    <property type="component" value="Unassembled WGS sequence"/>
</dbReference>
<comment type="caution">
    <text evidence="1">The sequence shown here is derived from an EMBL/GenBank/DDBJ whole genome shotgun (WGS) entry which is preliminary data.</text>
</comment>
<organism evidence="1 2">
    <name type="scientific">Artomyces pyxidatus</name>
    <dbReference type="NCBI Taxonomy" id="48021"/>
    <lineage>
        <taxon>Eukaryota</taxon>
        <taxon>Fungi</taxon>
        <taxon>Dikarya</taxon>
        <taxon>Basidiomycota</taxon>
        <taxon>Agaricomycotina</taxon>
        <taxon>Agaricomycetes</taxon>
        <taxon>Russulales</taxon>
        <taxon>Auriscalpiaceae</taxon>
        <taxon>Artomyces</taxon>
    </lineage>
</organism>
<dbReference type="EMBL" id="MU277215">
    <property type="protein sequence ID" value="KAI0060967.1"/>
    <property type="molecule type" value="Genomic_DNA"/>
</dbReference>
<reference evidence="1" key="2">
    <citation type="journal article" date="2022" name="New Phytol.">
        <title>Evolutionary transition to the ectomycorrhizal habit in the genomes of a hyperdiverse lineage of mushroom-forming fungi.</title>
        <authorList>
            <person name="Looney B."/>
            <person name="Miyauchi S."/>
            <person name="Morin E."/>
            <person name="Drula E."/>
            <person name="Courty P.E."/>
            <person name="Kohler A."/>
            <person name="Kuo A."/>
            <person name="LaButti K."/>
            <person name="Pangilinan J."/>
            <person name="Lipzen A."/>
            <person name="Riley R."/>
            <person name="Andreopoulos W."/>
            <person name="He G."/>
            <person name="Johnson J."/>
            <person name="Nolan M."/>
            <person name="Tritt A."/>
            <person name="Barry K.W."/>
            <person name="Grigoriev I.V."/>
            <person name="Nagy L.G."/>
            <person name="Hibbett D."/>
            <person name="Henrissat B."/>
            <person name="Matheny P.B."/>
            <person name="Labbe J."/>
            <person name="Martin F.M."/>
        </authorList>
    </citation>
    <scope>NUCLEOTIDE SEQUENCE</scope>
    <source>
        <strain evidence="1">HHB10654</strain>
    </source>
</reference>
<evidence type="ECO:0000313" key="1">
    <source>
        <dbReference type="EMBL" id="KAI0060967.1"/>
    </source>
</evidence>
<protein>
    <submittedName>
        <fullName evidence="1">S-adenosyl-L-methionine-dependent methyltransferase</fullName>
    </submittedName>
</protein>
<name>A0ACB8SXM8_9AGAM</name>
<proteinExistence type="predicted"/>
<keyword evidence="1" id="KW-0808">Transferase</keyword>
<accession>A0ACB8SXM8</accession>